<dbReference type="OrthoDB" id="15111at2759"/>
<dbReference type="AlphaFoldDB" id="A0A2V3J6Q1"/>
<organism evidence="4 5">
    <name type="scientific">Gracilariopsis chorda</name>
    <dbReference type="NCBI Taxonomy" id="448386"/>
    <lineage>
        <taxon>Eukaryota</taxon>
        <taxon>Rhodophyta</taxon>
        <taxon>Florideophyceae</taxon>
        <taxon>Rhodymeniophycidae</taxon>
        <taxon>Gracilariales</taxon>
        <taxon>Gracilariaceae</taxon>
        <taxon>Gracilariopsis</taxon>
    </lineage>
</organism>
<proteinExistence type="predicted"/>
<comment type="caution">
    <text evidence="4">The sequence shown here is derived from an EMBL/GenBank/DDBJ whole genome shotgun (WGS) entry which is preliminary data.</text>
</comment>
<dbReference type="PANTHER" id="PTHR22895:SF0">
    <property type="entry name" value="ARMADILLO REPEAT-CONTAINING PROTEIN 6"/>
    <property type="match status" value="1"/>
</dbReference>
<accession>A0A2V3J6Q1</accession>
<evidence type="ECO:0000256" key="3">
    <source>
        <dbReference type="SAM" id="MobiDB-lite"/>
    </source>
</evidence>
<feature type="compositionally biased region" description="Low complexity" evidence="3">
    <location>
        <begin position="395"/>
        <end position="405"/>
    </location>
</feature>
<feature type="region of interest" description="Disordered" evidence="3">
    <location>
        <begin position="1"/>
        <end position="34"/>
    </location>
</feature>
<dbReference type="Gene3D" id="1.25.10.10">
    <property type="entry name" value="Leucine-rich Repeat Variant"/>
    <property type="match status" value="2"/>
</dbReference>
<feature type="compositionally biased region" description="Polar residues" evidence="3">
    <location>
        <begin position="708"/>
        <end position="717"/>
    </location>
</feature>
<keyword evidence="5" id="KW-1185">Reference proteome</keyword>
<evidence type="ECO:0000313" key="4">
    <source>
        <dbReference type="EMBL" id="PXF50101.1"/>
    </source>
</evidence>
<feature type="repeat" description="ARM" evidence="2">
    <location>
        <begin position="522"/>
        <end position="566"/>
    </location>
</feature>
<feature type="compositionally biased region" description="Low complexity" evidence="3">
    <location>
        <begin position="1"/>
        <end position="11"/>
    </location>
</feature>
<feature type="repeat" description="ARM" evidence="2">
    <location>
        <begin position="229"/>
        <end position="273"/>
    </location>
</feature>
<name>A0A2V3J6Q1_9FLOR</name>
<gene>
    <name evidence="4" type="ORF">BWQ96_00261</name>
</gene>
<dbReference type="InterPro" id="IPR016024">
    <property type="entry name" value="ARM-type_fold"/>
</dbReference>
<dbReference type="SUPFAM" id="SSF48371">
    <property type="entry name" value="ARM repeat"/>
    <property type="match status" value="2"/>
</dbReference>
<dbReference type="Proteomes" id="UP000247409">
    <property type="component" value="Unassembled WGS sequence"/>
</dbReference>
<feature type="region of interest" description="Disordered" evidence="3">
    <location>
        <begin position="395"/>
        <end position="417"/>
    </location>
</feature>
<dbReference type="InterPro" id="IPR011989">
    <property type="entry name" value="ARM-like"/>
</dbReference>
<dbReference type="EMBL" id="NBIV01000001">
    <property type="protein sequence ID" value="PXF50101.1"/>
    <property type="molecule type" value="Genomic_DNA"/>
</dbReference>
<reference evidence="4 5" key="1">
    <citation type="journal article" date="2018" name="Mol. Biol. Evol.">
        <title>Analysis of the draft genome of the red seaweed Gracilariopsis chorda provides insights into genome size evolution in Rhodophyta.</title>
        <authorList>
            <person name="Lee J."/>
            <person name="Yang E.C."/>
            <person name="Graf L."/>
            <person name="Yang J.H."/>
            <person name="Qiu H."/>
            <person name="Zel Zion U."/>
            <person name="Chan C.X."/>
            <person name="Stephens T.G."/>
            <person name="Weber A.P.M."/>
            <person name="Boo G.H."/>
            <person name="Boo S.M."/>
            <person name="Kim K.M."/>
            <person name="Shin Y."/>
            <person name="Jung M."/>
            <person name="Lee S.J."/>
            <person name="Yim H.S."/>
            <person name="Lee J.H."/>
            <person name="Bhattacharya D."/>
            <person name="Yoon H.S."/>
        </authorList>
    </citation>
    <scope>NUCLEOTIDE SEQUENCE [LARGE SCALE GENOMIC DNA]</scope>
    <source>
        <strain evidence="4 5">SKKU-2015</strain>
        <tissue evidence="4">Whole body</tissue>
    </source>
</reference>
<dbReference type="PANTHER" id="PTHR22895">
    <property type="entry name" value="ARMADILLO REPEAT-CONTAINING PROTEIN 6"/>
    <property type="match status" value="1"/>
</dbReference>
<dbReference type="SMART" id="SM00185">
    <property type="entry name" value="ARM"/>
    <property type="match status" value="6"/>
</dbReference>
<keyword evidence="1" id="KW-0677">Repeat</keyword>
<evidence type="ECO:0000313" key="5">
    <source>
        <dbReference type="Proteomes" id="UP000247409"/>
    </source>
</evidence>
<dbReference type="PROSITE" id="PS50176">
    <property type="entry name" value="ARM_REPEAT"/>
    <property type="match status" value="2"/>
</dbReference>
<evidence type="ECO:0000256" key="2">
    <source>
        <dbReference type="PROSITE-ProRule" id="PRU00259"/>
    </source>
</evidence>
<feature type="region of interest" description="Disordered" evidence="3">
    <location>
        <begin position="699"/>
        <end position="776"/>
    </location>
</feature>
<sequence length="776" mass="84299">MSSISSHSSSPNEPPPHSTAPFHDADDPHSFSSATGALDLSEESATITFVRATLANPKTALHNSAARASFIRSVLGDQSLAVEADTDAPLLRQLQTRAAIIVREISTPLQSTDDFDTDALVALLALLAVKWPLLLDIVEQHGATLLVKQTILRWQHRVSIISRCLTALRAFTVTDAMRRRVMFDGIIDLTLQLMDQYPNSRRIQDRALPLMANIAFGCPHRKRRITRQGAIKAIIQAMTTFSNDQNIQLRAALTIRNLTHQTQVNQYIAGNQGAVEAIASTILRFRGSTVNPELRFQCIMALESLCHQHQRNRQRLIEFDATPLSFPNTISSITTAPLSNSSNQQDEDDIVDEHGDLVVDEEQVLISDVTPHFSHGAALCPGKIVSNLVASPSVSSSTYSDRSPTSPLPAKGPPLDNEKQNAFIAEQEEQPSIKKPSVVRAIIHAMRRDPNDAMLLETALSVLTLIALHNVQVQHTIGHFGGIQVAVAAIKRHPKHPAVATKASALIRCLCLQEANRRLITSGLPVLISALKDHRNVPDVVREVASALSNAVFESEKNRAWVVNKGGVPALIQAMSECGSKDVMVLDAGVCALRNFVDSSYSGALSAVKDGAVQAALDALDRTKDASTAGECIVQEQAVLFLVDVAALAPQTKKRMCDLDAADWIENALAKLKPDRYPDLHAAADNLLSELSEQESCKFGKSKPAAAENQSGSTKLSTKPPRGIFGGFLLPKRSATTTDVRKRFGGRSMPLGGNRNEPGRKGKRLSTRLRFTTHLS</sequence>
<evidence type="ECO:0000256" key="1">
    <source>
        <dbReference type="ARBA" id="ARBA00022737"/>
    </source>
</evidence>
<dbReference type="InterPro" id="IPR000225">
    <property type="entry name" value="Armadillo"/>
</dbReference>
<protein>
    <submittedName>
        <fullName evidence="4">Protein aardvark</fullName>
    </submittedName>
</protein>